<gene>
    <name evidence="3" type="ORF">N7517_010654</name>
</gene>
<feature type="compositionally biased region" description="Acidic residues" evidence="1">
    <location>
        <begin position="129"/>
        <end position="149"/>
    </location>
</feature>
<sequence>MPPPFPSSHRGMTKNPVKPSRYRPGKAIAEEHSSEEEEEEEDDEAEREARREQERRRRAEVLRRAKAPKASSFPASAVPAQKAEEEDDEEGFVTEDEEDDKPAPAPKAAPRPTTDDLKPTVSTPAAESAAEEEEESEEESSEEESSSEDEAPRRMLMRPTFIKKDQRNTAPTLAGQTKAQADADRAAEAEAQRAAQRQEKADNLIRDQLEKEAIARSSANRAWDDDELVEAEDEEAIDDTDGLDPEAERAAWTLRELKRVQRAREAIEASEKEREEIERRRNLTAEEREREDSEFIAKQKEDRDAARGQTGFMQRYFHKGAFFRGDLEAEGLDRRELMGARFEDDVNRDTLPEYMQVRDMTKLGKKGRTRYRDLKSEDTGRFGDGLENRRRRDGPPQGVTDERFMPDHHRGVMMGIVDRLVLMLVLFDLGVGRGRDRRGGIGVMIETLVGLSAVGLGRDGSGVRRLMMIGRNVGEWTVRDRVDARGDVVLIGCWHLGASLSQSACAWDLLL</sequence>
<feature type="compositionally biased region" description="Acidic residues" evidence="1">
    <location>
        <begin position="33"/>
        <end position="46"/>
    </location>
</feature>
<feature type="domain" description="Micro-fibrillar-associated protein 1 C-terminal" evidence="2">
    <location>
        <begin position="146"/>
        <end position="379"/>
    </location>
</feature>
<accession>A0A9W9R985</accession>
<proteinExistence type="predicted"/>
<evidence type="ECO:0000259" key="2">
    <source>
        <dbReference type="Pfam" id="PF06991"/>
    </source>
</evidence>
<feature type="region of interest" description="Disordered" evidence="1">
    <location>
        <begin position="373"/>
        <end position="405"/>
    </location>
</feature>
<organism evidence="3 4">
    <name type="scientific">Penicillium concentricum</name>
    <dbReference type="NCBI Taxonomy" id="293559"/>
    <lineage>
        <taxon>Eukaryota</taxon>
        <taxon>Fungi</taxon>
        <taxon>Dikarya</taxon>
        <taxon>Ascomycota</taxon>
        <taxon>Pezizomycotina</taxon>
        <taxon>Eurotiomycetes</taxon>
        <taxon>Eurotiomycetidae</taxon>
        <taxon>Eurotiales</taxon>
        <taxon>Aspergillaceae</taxon>
        <taxon>Penicillium</taxon>
    </lineage>
</organism>
<reference evidence="3" key="2">
    <citation type="journal article" date="2023" name="IMA Fungus">
        <title>Comparative genomic study of the Penicillium genus elucidates a diverse pangenome and 15 lateral gene transfer events.</title>
        <authorList>
            <person name="Petersen C."/>
            <person name="Sorensen T."/>
            <person name="Nielsen M.R."/>
            <person name="Sondergaard T.E."/>
            <person name="Sorensen J.L."/>
            <person name="Fitzpatrick D.A."/>
            <person name="Frisvad J.C."/>
            <person name="Nielsen K.L."/>
        </authorList>
    </citation>
    <scope>NUCLEOTIDE SEQUENCE</scope>
    <source>
        <strain evidence="3">IBT 3081</strain>
    </source>
</reference>
<feature type="compositionally biased region" description="Low complexity" evidence="1">
    <location>
        <begin position="68"/>
        <end position="80"/>
    </location>
</feature>
<feature type="compositionally biased region" description="Acidic residues" evidence="1">
    <location>
        <begin position="84"/>
        <end position="100"/>
    </location>
</feature>
<reference evidence="3" key="1">
    <citation type="submission" date="2022-12" db="EMBL/GenBank/DDBJ databases">
        <authorList>
            <person name="Petersen C."/>
        </authorList>
    </citation>
    <scope>NUCLEOTIDE SEQUENCE</scope>
    <source>
        <strain evidence="3">IBT 3081</strain>
    </source>
</reference>
<dbReference type="AlphaFoldDB" id="A0A9W9R985"/>
<evidence type="ECO:0000313" key="3">
    <source>
        <dbReference type="EMBL" id="KAJ5356045.1"/>
    </source>
</evidence>
<name>A0A9W9R985_9EURO</name>
<dbReference type="PANTHER" id="PTHR15327">
    <property type="entry name" value="MICROFIBRIL-ASSOCIATED PROTEIN"/>
    <property type="match status" value="1"/>
</dbReference>
<feature type="region of interest" description="Disordered" evidence="1">
    <location>
        <begin position="265"/>
        <end position="306"/>
    </location>
</feature>
<dbReference type="GeneID" id="81467560"/>
<protein>
    <recommendedName>
        <fullName evidence="2">Micro-fibrillar-associated protein 1 C-terminal domain-containing protein</fullName>
    </recommendedName>
</protein>
<dbReference type="RefSeq" id="XP_056574192.1">
    <property type="nucleotide sequence ID" value="XM_056728377.1"/>
</dbReference>
<keyword evidence="4" id="KW-1185">Reference proteome</keyword>
<evidence type="ECO:0000256" key="1">
    <source>
        <dbReference type="SAM" id="MobiDB-lite"/>
    </source>
</evidence>
<feature type="compositionally biased region" description="Basic and acidic residues" evidence="1">
    <location>
        <begin position="47"/>
        <end position="63"/>
    </location>
</feature>
<dbReference type="Pfam" id="PF06991">
    <property type="entry name" value="MFAP1"/>
    <property type="match status" value="1"/>
</dbReference>
<comment type="caution">
    <text evidence="3">The sequence shown here is derived from an EMBL/GenBank/DDBJ whole genome shotgun (WGS) entry which is preliminary data.</text>
</comment>
<feature type="compositionally biased region" description="Basic and acidic residues" evidence="1">
    <location>
        <begin position="181"/>
        <end position="214"/>
    </location>
</feature>
<dbReference type="EMBL" id="JAPZBT010000006">
    <property type="protein sequence ID" value="KAJ5356045.1"/>
    <property type="molecule type" value="Genomic_DNA"/>
</dbReference>
<evidence type="ECO:0000313" key="4">
    <source>
        <dbReference type="Proteomes" id="UP001147752"/>
    </source>
</evidence>
<dbReference type="InterPro" id="IPR033194">
    <property type="entry name" value="MFAP1"/>
</dbReference>
<dbReference type="OrthoDB" id="1111734at2759"/>
<feature type="region of interest" description="Disordered" evidence="1">
    <location>
        <begin position="1"/>
        <end position="249"/>
    </location>
</feature>
<dbReference type="InterPro" id="IPR009730">
    <property type="entry name" value="MFAP1_C"/>
</dbReference>
<feature type="compositionally biased region" description="Acidic residues" evidence="1">
    <location>
        <begin position="224"/>
        <end position="245"/>
    </location>
</feature>
<feature type="compositionally biased region" description="Polar residues" evidence="1">
    <location>
        <begin position="168"/>
        <end position="177"/>
    </location>
</feature>
<dbReference type="Proteomes" id="UP001147752">
    <property type="component" value="Unassembled WGS sequence"/>
</dbReference>